<feature type="transmembrane region" description="Helical" evidence="6">
    <location>
        <begin position="332"/>
        <end position="353"/>
    </location>
</feature>
<sequence length="380" mass="42507">MQKFLENLNIDWVLVAAIVPLFLAGLISMKGLGAVDDDYFFTRQLIWIGVGFIFFFAASSIDWRFLRNGWLLFGIYSFGITVLAALLIFARAVRGAQSWIPLGFFSLEPAEPMKLVLILILAKYFSRRHVEIAHVKHIIVSGLYAFVPTLLIFIQPDLGSAIIFSFIWFGMILVSGVSKKHLLVILAIAVISFLVLWFFILEPYQKTRVSSFLNPYLDPKGAGYNALQSMIAVGSGGLWGTGVGYGTQSRLGYLPEHQTDFIFAAFAQEWGFIGVLVLFFLMGLLYWRLLKLSFSGQTNFEKLFGLGLIFFILIHSVVHIGMNIGLLPITGISLPFLSYGGSHTITVLLGLGIQMGMRKYGYASGSTRLDEDMIPQYRYL</sequence>
<protein>
    <submittedName>
        <fullName evidence="7">Rod shape-determining protein RodA</fullName>
    </submittedName>
</protein>
<dbReference type="GO" id="GO:0015648">
    <property type="term" value="F:lipid-linked peptidoglycan transporter activity"/>
    <property type="evidence" value="ECO:0007669"/>
    <property type="project" value="TreeGrafter"/>
</dbReference>
<dbReference type="Proteomes" id="UP000177451">
    <property type="component" value="Unassembled WGS sequence"/>
</dbReference>
<keyword evidence="3" id="KW-0133">Cell shape</keyword>
<feature type="transmembrane region" description="Helical" evidence="6">
    <location>
        <begin position="134"/>
        <end position="154"/>
    </location>
</feature>
<feature type="transmembrane region" description="Helical" evidence="6">
    <location>
        <begin position="12"/>
        <end position="33"/>
    </location>
</feature>
<reference evidence="7 8" key="1">
    <citation type="journal article" date="2016" name="Nat. Commun.">
        <title>Thousands of microbial genomes shed light on interconnected biogeochemical processes in an aquifer system.</title>
        <authorList>
            <person name="Anantharaman K."/>
            <person name="Brown C.T."/>
            <person name="Hug L.A."/>
            <person name="Sharon I."/>
            <person name="Castelle C.J."/>
            <person name="Probst A.J."/>
            <person name="Thomas B.C."/>
            <person name="Singh A."/>
            <person name="Wilkins M.J."/>
            <person name="Karaoz U."/>
            <person name="Brodie E.L."/>
            <person name="Williams K.H."/>
            <person name="Hubbard S.S."/>
            <person name="Banfield J.F."/>
        </authorList>
    </citation>
    <scope>NUCLEOTIDE SEQUENCE [LARGE SCALE GENOMIC DNA]</scope>
</reference>
<accession>A0A1F5VJZ9</accession>
<keyword evidence="2 6" id="KW-0812">Transmembrane</keyword>
<dbReference type="NCBIfam" id="TIGR02210">
    <property type="entry name" value="rodA_shape"/>
    <property type="match status" value="1"/>
</dbReference>
<feature type="transmembrane region" description="Helical" evidence="6">
    <location>
        <begin position="99"/>
        <end position="122"/>
    </location>
</feature>
<evidence type="ECO:0000256" key="6">
    <source>
        <dbReference type="SAM" id="Phobius"/>
    </source>
</evidence>
<dbReference type="AlphaFoldDB" id="A0A1F5VJZ9"/>
<dbReference type="PANTHER" id="PTHR30474:SF1">
    <property type="entry name" value="PEPTIDOGLYCAN GLYCOSYLTRANSFERASE MRDB"/>
    <property type="match status" value="1"/>
</dbReference>
<keyword evidence="5 6" id="KW-0472">Membrane</keyword>
<comment type="caution">
    <text evidence="7">The sequence shown here is derived from an EMBL/GenBank/DDBJ whole genome shotgun (WGS) entry which is preliminary data.</text>
</comment>
<feature type="transmembrane region" description="Helical" evidence="6">
    <location>
        <begin position="160"/>
        <end position="177"/>
    </location>
</feature>
<dbReference type="GO" id="GO:0032153">
    <property type="term" value="C:cell division site"/>
    <property type="evidence" value="ECO:0007669"/>
    <property type="project" value="TreeGrafter"/>
</dbReference>
<dbReference type="PANTHER" id="PTHR30474">
    <property type="entry name" value="CELL CYCLE PROTEIN"/>
    <property type="match status" value="1"/>
</dbReference>
<proteinExistence type="predicted"/>
<dbReference type="GO" id="GO:0008360">
    <property type="term" value="P:regulation of cell shape"/>
    <property type="evidence" value="ECO:0007669"/>
    <property type="project" value="UniProtKB-KW"/>
</dbReference>
<evidence type="ECO:0000256" key="1">
    <source>
        <dbReference type="ARBA" id="ARBA00004141"/>
    </source>
</evidence>
<dbReference type="GO" id="GO:0051301">
    <property type="term" value="P:cell division"/>
    <property type="evidence" value="ECO:0007669"/>
    <property type="project" value="InterPro"/>
</dbReference>
<dbReference type="Pfam" id="PF01098">
    <property type="entry name" value="FTSW_RODA_SPOVE"/>
    <property type="match status" value="1"/>
</dbReference>
<feature type="transmembrane region" description="Helical" evidence="6">
    <location>
        <begin position="70"/>
        <end position="93"/>
    </location>
</feature>
<organism evidence="7 8">
    <name type="scientific">Candidatus Giovannonibacteria bacterium RIFCSPHIGHO2_02_42_15</name>
    <dbReference type="NCBI Taxonomy" id="1798329"/>
    <lineage>
        <taxon>Bacteria</taxon>
        <taxon>Candidatus Giovannoniibacteriota</taxon>
    </lineage>
</organism>
<feature type="transmembrane region" description="Helical" evidence="6">
    <location>
        <begin position="182"/>
        <end position="200"/>
    </location>
</feature>
<comment type="subcellular location">
    <subcellularLocation>
        <location evidence="1">Membrane</location>
        <topology evidence="1">Multi-pass membrane protein</topology>
    </subcellularLocation>
</comment>
<dbReference type="InterPro" id="IPR011923">
    <property type="entry name" value="RodA/MrdB"/>
</dbReference>
<evidence type="ECO:0000256" key="3">
    <source>
        <dbReference type="ARBA" id="ARBA00022960"/>
    </source>
</evidence>
<dbReference type="InterPro" id="IPR001182">
    <property type="entry name" value="FtsW/RodA"/>
</dbReference>
<dbReference type="EMBL" id="MFHH01000056">
    <property type="protein sequence ID" value="OGF63724.1"/>
    <property type="molecule type" value="Genomic_DNA"/>
</dbReference>
<evidence type="ECO:0000313" key="8">
    <source>
        <dbReference type="Proteomes" id="UP000177451"/>
    </source>
</evidence>
<name>A0A1F5VJZ9_9BACT</name>
<feature type="transmembrane region" description="Helical" evidence="6">
    <location>
        <begin position="45"/>
        <end position="63"/>
    </location>
</feature>
<gene>
    <name evidence="7" type="ORF">A2Z53_00510</name>
</gene>
<evidence type="ECO:0000256" key="4">
    <source>
        <dbReference type="ARBA" id="ARBA00022989"/>
    </source>
</evidence>
<feature type="transmembrane region" description="Helical" evidence="6">
    <location>
        <begin position="302"/>
        <end position="326"/>
    </location>
</feature>
<evidence type="ECO:0000256" key="5">
    <source>
        <dbReference type="ARBA" id="ARBA00023136"/>
    </source>
</evidence>
<keyword evidence="4 6" id="KW-1133">Transmembrane helix</keyword>
<feature type="transmembrane region" description="Helical" evidence="6">
    <location>
        <begin position="270"/>
        <end position="290"/>
    </location>
</feature>
<evidence type="ECO:0000313" key="7">
    <source>
        <dbReference type="EMBL" id="OGF63724.1"/>
    </source>
</evidence>
<evidence type="ECO:0000256" key="2">
    <source>
        <dbReference type="ARBA" id="ARBA00022692"/>
    </source>
</evidence>
<dbReference type="GO" id="GO:0005886">
    <property type="term" value="C:plasma membrane"/>
    <property type="evidence" value="ECO:0007669"/>
    <property type="project" value="TreeGrafter"/>
</dbReference>